<reference evidence="2 3" key="1">
    <citation type="journal article" date="2015" name="Nature">
        <title>rRNA introns, odd ribosomes, and small enigmatic genomes across a large radiation of phyla.</title>
        <authorList>
            <person name="Brown C.T."/>
            <person name="Hug L.A."/>
            <person name="Thomas B.C."/>
            <person name="Sharon I."/>
            <person name="Castelle C.J."/>
            <person name="Singh A."/>
            <person name="Wilkins M.J."/>
            <person name="Williams K.H."/>
            <person name="Banfield J.F."/>
        </authorList>
    </citation>
    <scope>NUCLEOTIDE SEQUENCE [LARGE SCALE GENOMIC DNA]</scope>
</reference>
<accession>A0A0G1IT52</accession>
<proteinExistence type="predicted"/>
<organism evidence="2 3">
    <name type="scientific">Candidatus Giovannonibacteria bacterium GW2011_GWA1_44_29</name>
    <dbReference type="NCBI Taxonomy" id="1618646"/>
    <lineage>
        <taxon>Bacteria</taxon>
        <taxon>Candidatus Giovannoniibacteriota</taxon>
    </lineage>
</organism>
<evidence type="ECO:0000313" key="3">
    <source>
        <dbReference type="Proteomes" id="UP000034652"/>
    </source>
</evidence>
<dbReference type="Gene3D" id="2.40.160.150">
    <property type="match status" value="1"/>
</dbReference>
<feature type="domain" description="SpaA-like prealbumin fold" evidence="1">
    <location>
        <begin position="354"/>
        <end position="437"/>
    </location>
</feature>
<comment type="caution">
    <text evidence="2">The sequence shown here is derived from an EMBL/GenBank/DDBJ whole genome shotgun (WGS) entry which is preliminary data.</text>
</comment>
<protein>
    <recommendedName>
        <fullName evidence="1">SpaA-like prealbumin fold domain-containing protein</fullName>
    </recommendedName>
</protein>
<dbReference type="Proteomes" id="UP000034652">
    <property type="component" value="Unassembled WGS sequence"/>
</dbReference>
<evidence type="ECO:0000259" key="1">
    <source>
        <dbReference type="Pfam" id="PF19403"/>
    </source>
</evidence>
<dbReference type="AlphaFoldDB" id="A0A0G1IT52"/>
<gene>
    <name evidence="2" type="ORF">UW57_C0018G0001</name>
</gene>
<sequence>NTFTAGAIDLKVDNESYYNRNKCAQVSEGVWQWQGSASFPVPGTPCTTSWLLDDLDNGRLFFNFRDLKPDDEGEDTISLRAENDAYVCMDVALTSDDDRSSNEPELGAGDVLEDINNTWDGELADRLDFFWWADDGDNVYEVGENALSEGIQTLTDLATTSPFSVALADSANNVWTPTAPGPIPGGETKYIGKAWCFGDLTLDPVPAGQGVSPTVNPGVTCDGKSLGNIYQTDGTTVDVSFRAFQARHVPVFLCSGEEPSLATITVIKVVTNNDGGNNATSSFQLFIDNGVTQTSVTSEVPTVVAAGAYTVSETGSFGYEATYSGDCDSDGDIVLNDGDNKTCTVTNNDVKPIITLHKVVINDNGGSAAPESFTMRVDGVVVPNGGSKSVTSNATHAITEDAKAGYHFVSLTGAPECPAVLGGTATLSEGQSISCTITNSDDGGSQ</sequence>
<dbReference type="STRING" id="1618646.UW57_C0018G0001"/>
<feature type="domain" description="SpaA-like prealbumin fold" evidence="1">
    <location>
        <begin position="262"/>
        <end position="345"/>
    </location>
</feature>
<name>A0A0G1IT52_9BACT</name>
<dbReference type="EMBL" id="LCIV01000018">
    <property type="protein sequence ID" value="KKT62310.1"/>
    <property type="molecule type" value="Genomic_DNA"/>
</dbReference>
<evidence type="ECO:0000313" key="2">
    <source>
        <dbReference type="EMBL" id="KKT62310.1"/>
    </source>
</evidence>
<feature type="non-terminal residue" evidence="2">
    <location>
        <position position="1"/>
    </location>
</feature>
<dbReference type="Pfam" id="PF19403">
    <property type="entry name" value="SpaA_2"/>
    <property type="match status" value="2"/>
</dbReference>
<dbReference type="InterPro" id="IPR045826">
    <property type="entry name" value="SpaA_PFL_dom_2"/>
</dbReference>